<keyword evidence="1" id="KW-1133">Transmembrane helix</keyword>
<gene>
    <name evidence="2" type="ORF">WG68_03280</name>
</gene>
<dbReference type="OrthoDB" id="9983639at2"/>
<proteinExistence type="predicted"/>
<comment type="caution">
    <text evidence="2">The sequence shown here is derived from an EMBL/GenBank/DDBJ whole genome shotgun (WGS) entry which is preliminary data.</text>
</comment>
<dbReference type="EMBL" id="LAHO01000002">
    <property type="protein sequence ID" value="KKO46969.1"/>
    <property type="molecule type" value="Genomic_DNA"/>
</dbReference>
<dbReference type="STRING" id="336831.WG68_03280"/>
<feature type="transmembrane region" description="Helical" evidence="1">
    <location>
        <begin position="6"/>
        <end position="25"/>
    </location>
</feature>
<protein>
    <submittedName>
        <fullName evidence="2">Uncharacterized protein</fullName>
    </submittedName>
</protein>
<dbReference type="AlphaFoldDB" id="A0A0M2V953"/>
<name>A0A0M2V953_9GAMM</name>
<evidence type="ECO:0000313" key="2">
    <source>
        <dbReference type="EMBL" id="KKO46969.1"/>
    </source>
</evidence>
<evidence type="ECO:0000256" key="1">
    <source>
        <dbReference type="SAM" id="Phobius"/>
    </source>
</evidence>
<dbReference type="RefSeq" id="WP_046556217.1">
    <property type="nucleotide sequence ID" value="NZ_LAHO01000002.1"/>
</dbReference>
<organism evidence="2 3">
    <name type="scientific">Arsukibacterium ikkense</name>
    <dbReference type="NCBI Taxonomy" id="336831"/>
    <lineage>
        <taxon>Bacteria</taxon>
        <taxon>Pseudomonadati</taxon>
        <taxon>Pseudomonadota</taxon>
        <taxon>Gammaproteobacteria</taxon>
        <taxon>Chromatiales</taxon>
        <taxon>Chromatiaceae</taxon>
        <taxon>Arsukibacterium</taxon>
    </lineage>
</organism>
<keyword evidence="1" id="KW-0472">Membrane</keyword>
<sequence length="187" mass="21378">MSQVWQQYKGYIIVLLILLLARFVWQPLWQSRQDNWQQLQYSENARHKAQALLTLGDDMQQAQQQIQTLLATAESKLGTANDLTRYKLQIQQQLEQLFATHQLQITLSSWRDGIADSGIQTLVLDLRFSGKAKNYLKLLHQLQHSAIIPSMVIIEQQLTMRAQTPDSMGTADGNMSLRLAVTSQEAE</sequence>
<keyword evidence="3" id="KW-1185">Reference proteome</keyword>
<keyword evidence="1" id="KW-0812">Transmembrane</keyword>
<accession>A0A0M2V953</accession>
<reference evidence="2 3" key="1">
    <citation type="submission" date="2015-03" db="EMBL/GenBank/DDBJ databases">
        <title>Draft genome sequences of two protease-producing strains of Arsukibacterium isolated from two cold and alkaline environments.</title>
        <authorList>
            <person name="Lylloff J.E."/>
            <person name="Skov L.B."/>
            <person name="Jepsen M."/>
            <person name="Hallin P.F."/>
            <person name="Sorensen S.J."/>
            <person name="Stougaard P."/>
            <person name="Glaring M.A."/>
        </authorList>
    </citation>
    <scope>NUCLEOTIDE SEQUENCE [LARGE SCALE GENOMIC DNA]</scope>
    <source>
        <strain evidence="2 3">GCM72</strain>
    </source>
</reference>
<dbReference type="Proteomes" id="UP000034228">
    <property type="component" value="Unassembled WGS sequence"/>
</dbReference>
<evidence type="ECO:0000313" key="3">
    <source>
        <dbReference type="Proteomes" id="UP000034228"/>
    </source>
</evidence>